<dbReference type="AlphaFoldDB" id="A0A2M6WXJ6"/>
<sequence>MTLLDDIKKVADGISAEVKEKGGAYTLRATIAERKAFLSRKKLSYIAKFRIVEDDKTVKFTEMLKEVGSGLSMGGNMDDMSPGFGFKKESYNTTSGTREGLIEEQSKLFGKDYSYNFDYAKVRKEIEAAAKTAGYKFAYQITPIGL</sequence>
<name>A0A2M6WXJ6_9BACT</name>
<proteinExistence type="predicted"/>
<dbReference type="EMBL" id="PEZV01000008">
    <property type="protein sequence ID" value="PIT97489.1"/>
    <property type="molecule type" value="Genomic_DNA"/>
</dbReference>
<protein>
    <submittedName>
        <fullName evidence="1">Uncharacterized protein</fullName>
    </submittedName>
</protein>
<dbReference type="Proteomes" id="UP000228596">
    <property type="component" value="Unassembled WGS sequence"/>
</dbReference>
<evidence type="ECO:0000313" key="1">
    <source>
        <dbReference type="EMBL" id="PIT97489.1"/>
    </source>
</evidence>
<reference evidence="2" key="1">
    <citation type="submission" date="2017-09" db="EMBL/GenBank/DDBJ databases">
        <title>Depth-based differentiation of microbial function through sediment-hosted aquifers and enrichment of novel symbionts in the deep terrestrial subsurface.</title>
        <authorList>
            <person name="Probst A.J."/>
            <person name="Ladd B."/>
            <person name="Jarett J.K."/>
            <person name="Geller-Mcgrath D.E."/>
            <person name="Sieber C.M.K."/>
            <person name="Emerson J.B."/>
            <person name="Anantharaman K."/>
            <person name="Thomas B.C."/>
            <person name="Malmstrom R."/>
            <person name="Stieglmeier M."/>
            <person name="Klingl A."/>
            <person name="Woyke T."/>
            <person name="Ryan C.M."/>
            <person name="Banfield J.F."/>
        </authorList>
    </citation>
    <scope>NUCLEOTIDE SEQUENCE [LARGE SCALE GENOMIC DNA]</scope>
</reference>
<evidence type="ECO:0000313" key="2">
    <source>
        <dbReference type="Proteomes" id="UP000228596"/>
    </source>
</evidence>
<accession>A0A2M6WXJ6</accession>
<organism evidence="1 2">
    <name type="scientific">Candidatus Berkelbacteria bacterium CG10_big_fil_rev_8_21_14_0_10_41_12</name>
    <dbReference type="NCBI Taxonomy" id="1974513"/>
    <lineage>
        <taxon>Bacteria</taxon>
        <taxon>Candidatus Berkelbacteria</taxon>
    </lineage>
</organism>
<gene>
    <name evidence="1" type="ORF">COT77_01210</name>
</gene>
<comment type="caution">
    <text evidence="1">The sequence shown here is derived from an EMBL/GenBank/DDBJ whole genome shotgun (WGS) entry which is preliminary data.</text>
</comment>